<evidence type="ECO:0000313" key="1">
    <source>
        <dbReference type="EMBL" id="KAG0414717.1"/>
    </source>
</evidence>
<dbReference type="Proteomes" id="UP000805193">
    <property type="component" value="Unassembled WGS sequence"/>
</dbReference>
<gene>
    <name evidence="1" type="ORF">HPB47_008125</name>
</gene>
<organism evidence="1 2">
    <name type="scientific">Ixodes persulcatus</name>
    <name type="common">Taiga tick</name>
    <dbReference type="NCBI Taxonomy" id="34615"/>
    <lineage>
        <taxon>Eukaryota</taxon>
        <taxon>Metazoa</taxon>
        <taxon>Ecdysozoa</taxon>
        <taxon>Arthropoda</taxon>
        <taxon>Chelicerata</taxon>
        <taxon>Arachnida</taxon>
        <taxon>Acari</taxon>
        <taxon>Parasitiformes</taxon>
        <taxon>Ixodida</taxon>
        <taxon>Ixodoidea</taxon>
        <taxon>Ixodidae</taxon>
        <taxon>Ixodinae</taxon>
        <taxon>Ixodes</taxon>
    </lineage>
</organism>
<protein>
    <submittedName>
        <fullName evidence="1">Uncharacterized protein</fullName>
    </submittedName>
</protein>
<keyword evidence="2" id="KW-1185">Reference proteome</keyword>
<evidence type="ECO:0000313" key="2">
    <source>
        <dbReference type="Proteomes" id="UP000805193"/>
    </source>
</evidence>
<name>A0AC60P600_IXOPE</name>
<proteinExistence type="predicted"/>
<sequence>MLPVVFVTRAPRQSPPEDPQMWTYLLRGVRPEPVFSDPRLHVSSVQGSKEKNASLDFAHFRCLFCPLEYYLKNEQQAFSDVSSIQDLLLDSYALGAEAASTKHSQMTAPRQSPPEDPQMWTYLLRGVRPEPVFSDPRLHEQQAFSDVSSIQDLLLDSYALGAEAASTKHSQMTAAAPPPMCQEHERVMEFFCQTDGTLICSFCVVMGTHKLHDVVAILDQQACPQGVKARNYRLASFVGRKKVWHRSHQLLSDIKKIDGDYTQGLQEELKGVLAKIKEFQAVRKGSFTNSCMLPEDERLEVYAHVRELPARVTKAMTQDEDETENDVRDPVLKRSCLGLFQDWSEVEDDKVATDELEEYLHGKDYSW</sequence>
<dbReference type="EMBL" id="JABSTQ010011153">
    <property type="protein sequence ID" value="KAG0414717.1"/>
    <property type="molecule type" value="Genomic_DNA"/>
</dbReference>
<reference evidence="1 2" key="1">
    <citation type="journal article" date="2020" name="Cell">
        <title>Large-Scale Comparative Analyses of Tick Genomes Elucidate Their Genetic Diversity and Vector Capacities.</title>
        <authorList>
            <consortium name="Tick Genome and Microbiome Consortium (TIGMIC)"/>
            <person name="Jia N."/>
            <person name="Wang J."/>
            <person name="Shi W."/>
            <person name="Du L."/>
            <person name="Sun Y."/>
            <person name="Zhan W."/>
            <person name="Jiang J.F."/>
            <person name="Wang Q."/>
            <person name="Zhang B."/>
            <person name="Ji P."/>
            <person name="Bell-Sakyi L."/>
            <person name="Cui X.M."/>
            <person name="Yuan T.T."/>
            <person name="Jiang B.G."/>
            <person name="Yang W.F."/>
            <person name="Lam T.T."/>
            <person name="Chang Q.C."/>
            <person name="Ding S.J."/>
            <person name="Wang X.J."/>
            <person name="Zhu J.G."/>
            <person name="Ruan X.D."/>
            <person name="Zhao L."/>
            <person name="Wei J.T."/>
            <person name="Ye R.Z."/>
            <person name="Que T.C."/>
            <person name="Du C.H."/>
            <person name="Zhou Y.H."/>
            <person name="Cheng J.X."/>
            <person name="Dai P.F."/>
            <person name="Guo W.B."/>
            <person name="Han X.H."/>
            <person name="Huang E.J."/>
            <person name="Li L.F."/>
            <person name="Wei W."/>
            <person name="Gao Y.C."/>
            <person name="Liu J.Z."/>
            <person name="Shao H.Z."/>
            <person name="Wang X."/>
            <person name="Wang C.C."/>
            <person name="Yang T.C."/>
            <person name="Huo Q.B."/>
            <person name="Li W."/>
            <person name="Chen H.Y."/>
            <person name="Chen S.E."/>
            <person name="Zhou L.G."/>
            <person name="Ni X.B."/>
            <person name="Tian J.H."/>
            <person name="Sheng Y."/>
            <person name="Liu T."/>
            <person name="Pan Y.S."/>
            <person name="Xia L.Y."/>
            <person name="Li J."/>
            <person name="Zhao F."/>
            <person name="Cao W.C."/>
        </authorList>
    </citation>
    <scope>NUCLEOTIDE SEQUENCE [LARGE SCALE GENOMIC DNA]</scope>
    <source>
        <strain evidence="1">Iper-2018</strain>
    </source>
</reference>
<comment type="caution">
    <text evidence="1">The sequence shown here is derived from an EMBL/GenBank/DDBJ whole genome shotgun (WGS) entry which is preliminary data.</text>
</comment>
<accession>A0AC60P600</accession>